<keyword evidence="2" id="KW-0285">Flavoprotein</keyword>
<dbReference type="PRINTS" id="PR00411">
    <property type="entry name" value="PNDRDTASEI"/>
</dbReference>
<dbReference type="AlphaFoldDB" id="A0A8J3ZY62"/>
<evidence type="ECO:0000313" key="7">
    <source>
        <dbReference type="EMBL" id="GIJ71791.1"/>
    </source>
</evidence>
<evidence type="ECO:0000259" key="6">
    <source>
        <dbReference type="Pfam" id="PF14759"/>
    </source>
</evidence>
<dbReference type="InterPro" id="IPR023753">
    <property type="entry name" value="FAD/NAD-binding_dom"/>
</dbReference>
<dbReference type="InterPro" id="IPR050446">
    <property type="entry name" value="FAD-oxidoreductase/Apoptosis"/>
</dbReference>
<dbReference type="Gene3D" id="3.50.50.60">
    <property type="entry name" value="FAD/NAD(P)-binding domain"/>
    <property type="match status" value="2"/>
</dbReference>
<comment type="cofactor">
    <cofactor evidence="1">
        <name>FAD</name>
        <dbReference type="ChEBI" id="CHEBI:57692"/>
    </cofactor>
</comment>
<dbReference type="Gene3D" id="3.30.390.30">
    <property type="match status" value="1"/>
</dbReference>
<proteinExistence type="predicted"/>
<dbReference type="Pfam" id="PF07992">
    <property type="entry name" value="Pyr_redox_2"/>
    <property type="match status" value="1"/>
</dbReference>
<evidence type="ECO:0000259" key="5">
    <source>
        <dbReference type="Pfam" id="PF07992"/>
    </source>
</evidence>
<dbReference type="RefSeq" id="WP_203931653.1">
    <property type="nucleotide sequence ID" value="NZ_BOPH01000090.1"/>
</dbReference>
<keyword evidence="4" id="KW-0560">Oxidoreductase</keyword>
<dbReference type="GO" id="GO:0016651">
    <property type="term" value="F:oxidoreductase activity, acting on NAD(P)H"/>
    <property type="evidence" value="ECO:0007669"/>
    <property type="project" value="TreeGrafter"/>
</dbReference>
<reference evidence="7" key="1">
    <citation type="submission" date="2021-01" db="EMBL/GenBank/DDBJ databases">
        <title>Whole genome shotgun sequence of Virgisporangium ochraceum NBRC 16418.</title>
        <authorList>
            <person name="Komaki H."/>
            <person name="Tamura T."/>
        </authorList>
    </citation>
    <scope>NUCLEOTIDE SEQUENCE</scope>
    <source>
        <strain evidence="7">NBRC 16418</strain>
    </source>
</reference>
<dbReference type="EMBL" id="BOPH01000090">
    <property type="protein sequence ID" value="GIJ71791.1"/>
    <property type="molecule type" value="Genomic_DNA"/>
</dbReference>
<evidence type="ECO:0000256" key="3">
    <source>
        <dbReference type="ARBA" id="ARBA00022827"/>
    </source>
</evidence>
<keyword evidence="8" id="KW-1185">Reference proteome</keyword>
<dbReference type="Proteomes" id="UP000635606">
    <property type="component" value="Unassembled WGS sequence"/>
</dbReference>
<feature type="domain" description="Reductase C-terminal" evidence="6">
    <location>
        <begin position="317"/>
        <end position="405"/>
    </location>
</feature>
<evidence type="ECO:0000256" key="4">
    <source>
        <dbReference type="ARBA" id="ARBA00023002"/>
    </source>
</evidence>
<dbReference type="PANTHER" id="PTHR43557:SF2">
    <property type="entry name" value="RIESKE DOMAIN-CONTAINING PROTEIN-RELATED"/>
    <property type="match status" value="1"/>
</dbReference>
<dbReference type="InterPro" id="IPR028202">
    <property type="entry name" value="Reductase_C"/>
</dbReference>
<dbReference type="PANTHER" id="PTHR43557">
    <property type="entry name" value="APOPTOSIS-INDUCING FACTOR 1"/>
    <property type="match status" value="1"/>
</dbReference>
<dbReference type="SUPFAM" id="SSF55424">
    <property type="entry name" value="FAD/NAD-linked reductases, dimerisation (C-terminal) domain"/>
    <property type="match status" value="1"/>
</dbReference>
<evidence type="ECO:0000313" key="8">
    <source>
        <dbReference type="Proteomes" id="UP000635606"/>
    </source>
</evidence>
<dbReference type="PRINTS" id="PR00368">
    <property type="entry name" value="FADPNR"/>
</dbReference>
<protein>
    <submittedName>
        <fullName evidence="7">Ferredoxin</fullName>
    </submittedName>
</protein>
<sequence length="407" mass="43581">MSEQGFVIVGASFAGAKAAETLRAEGFDGRVVLVGEESDLPYERPPLSKGYLLGNDPRESAFPHDAAWYADQRVELLLGHAATAVDRASKTVALADGSSVGYDKLLLATGSRVRRLDLPGADLPHVRYLRRIEESEALKAAFAERPRVVVVGAGWIGLETAAAARTAGCEVTVVELDTLPLRRVLGDEVAAVFRDLHTDHGVAFRFGVKTREIRPDGVVLETGEELPAGLVVVGVGIQPNVELAGAAGLAVDNGVVTDAGLRTSDPDIYACGDVASWEHPGLKRHLRVEHWANALNGGPAAAKAMLGRDVTYDPVPYFFTDQYDLGMEFAGWFEPGGYERVVFRGDPATREFVAFWTAGGQVLAGMNVNVWDVTDDIQAIVRAGWAGTTVDTDRLTDPDVPLADLHA</sequence>
<evidence type="ECO:0000256" key="2">
    <source>
        <dbReference type="ARBA" id="ARBA00022630"/>
    </source>
</evidence>
<organism evidence="7 8">
    <name type="scientific">Virgisporangium ochraceum</name>
    <dbReference type="NCBI Taxonomy" id="65505"/>
    <lineage>
        <taxon>Bacteria</taxon>
        <taxon>Bacillati</taxon>
        <taxon>Actinomycetota</taxon>
        <taxon>Actinomycetes</taxon>
        <taxon>Micromonosporales</taxon>
        <taxon>Micromonosporaceae</taxon>
        <taxon>Virgisporangium</taxon>
    </lineage>
</organism>
<accession>A0A8J3ZY62</accession>
<dbReference type="InterPro" id="IPR036188">
    <property type="entry name" value="FAD/NAD-bd_sf"/>
</dbReference>
<dbReference type="InterPro" id="IPR016156">
    <property type="entry name" value="FAD/NAD-linked_Rdtase_dimer_sf"/>
</dbReference>
<dbReference type="Pfam" id="PF14759">
    <property type="entry name" value="Reductase_C"/>
    <property type="match status" value="1"/>
</dbReference>
<dbReference type="SUPFAM" id="SSF51905">
    <property type="entry name" value="FAD/NAD(P)-binding domain"/>
    <property type="match status" value="2"/>
</dbReference>
<gene>
    <name evidence="7" type="ORF">Voc01_067080</name>
</gene>
<comment type="caution">
    <text evidence="7">The sequence shown here is derived from an EMBL/GenBank/DDBJ whole genome shotgun (WGS) entry which is preliminary data.</text>
</comment>
<name>A0A8J3ZY62_9ACTN</name>
<dbReference type="GO" id="GO:0005737">
    <property type="term" value="C:cytoplasm"/>
    <property type="evidence" value="ECO:0007669"/>
    <property type="project" value="TreeGrafter"/>
</dbReference>
<feature type="domain" description="FAD/NAD(P)-binding" evidence="5">
    <location>
        <begin position="7"/>
        <end position="297"/>
    </location>
</feature>
<evidence type="ECO:0000256" key="1">
    <source>
        <dbReference type="ARBA" id="ARBA00001974"/>
    </source>
</evidence>
<keyword evidence="3" id="KW-0274">FAD</keyword>